<dbReference type="PANTHER" id="PTHR44846:SF5">
    <property type="entry name" value="HTH-TYPE TRANSCRIPTIONAL REGULATOR GMUR"/>
    <property type="match status" value="1"/>
</dbReference>
<dbReference type="AlphaFoldDB" id="A0A200I048"/>
<dbReference type="SUPFAM" id="SSF46785">
    <property type="entry name" value="Winged helix' DNA-binding domain"/>
    <property type="match status" value="1"/>
</dbReference>
<evidence type="ECO:0000256" key="3">
    <source>
        <dbReference type="ARBA" id="ARBA00023125"/>
    </source>
</evidence>
<dbReference type="SMART" id="SM00866">
    <property type="entry name" value="UTRA"/>
    <property type="match status" value="1"/>
</dbReference>
<accession>A0A200I048</accession>
<keyword evidence="4" id="KW-0804">Transcription</keyword>
<dbReference type="InterPro" id="IPR000524">
    <property type="entry name" value="Tscrpt_reg_HTH_GntR"/>
</dbReference>
<dbReference type="InterPro" id="IPR028978">
    <property type="entry name" value="Chorismate_lyase_/UTRA_dom_sf"/>
</dbReference>
<dbReference type="CDD" id="cd07377">
    <property type="entry name" value="WHTH_GntR"/>
    <property type="match status" value="1"/>
</dbReference>
<comment type="caution">
    <text evidence="6">The sequence shown here is derived from an EMBL/GenBank/DDBJ whole genome shotgun (WGS) entry which is preliminary data.</text>
</comment>
<evidence type="ECO:0000313" key="7">
    <source>
        <dbReference type="Proteomes" id="UP000196503"/>
    </source>
</evidence>
<dbReference type="InterPro" id="IPR050679">
    <property type="entry name" value="Bact_HTH_transcr_reg"/>
</dbReference>
<evidence type="ECO:0000256" key="1">
    <source>
        <dbReference type="ARBA" id="ARBA00022491"/>
    </source>
</evidence>
<dbReference type="GO" id="GO:0003700">
    <property type="term" value="F:DNA-binding transcription factor activity"/>
    <property type="evidence" value="ECO:0007669"/>
    <property type="project" value="InterPro"/>
</dbReference>
<dbReference type="PRINTS" id="PR00035">
    <property type="entry name" value="HTHGNTR"/>
</dbReference>
<dbReference type="PROSITE" id="PS50949">
    <property type="entry name" value="HTH_GNTR"/>
    <property type="match status" value="1"/>
</dbReference>
<protein>
    <recommendedName>
        <fullName evidence="5">HTH gntR-type domain-containing protein</fullName>
    </recommendedName>
</protein>
<organism evidence="6 7">
    <name type="scientific">Enterococcus cecorum</name>
    <dbReference type="NCBI Taxonomy" id="44008"/>
    <lineage>
        <taxon>Bacteria</taxon>
        <taxon>Bacillati</taxon>
        <taxon>Bacillota</taxon>
        <taxon>Bacilli</taxon>
        <taxon>Lactobacillales</taxon>
        <taxon>Enterococcaceae</taxon>
        <taxon>Enterococcus</taxon>
    </lineage>
</organism>
<dbReference type="Gene3D" id="3.40.1410.10">
    <property type="entry name" value="Chorismate lyase-like"/>
    <property type="match status" value="1"/>
</dbReference>
<dbReference type="PANTHER" id="PTHR44846">
    <property type="entry name" value="MANNOSYL-D-GLYCERATE TRANSPORT/METABOLISM SYSTEM REPRESSOR MNGR-RELATED"/>
    <property type="match status" value="1"/>
</dbReference>
<dbReference type="GO" id="GO:0045892">
    <property type="term" value="P:negative regulation of DNA-templated transcription"/>
    <property type="evidence" value="ECO:0007669"/>
    <property type="project" value="TreeGrafter"/>
</dbReference>
<dbReference type="RefSeq" id="WP_087662700.1">
    <property type="nucleotide sequence ID" value="NZ_NIBL01000001.1"/>
</dbReference>
<gene>
    <name evidence="6" type="ORF">A5869_000163</name>
</gene>
<dbReference type="InterPro" id="IPR011663">
    <property type="entry name" value="UTRA"/>
</dbReference>
<reference evidence="6 7" key="1">
    <citation type="submission" date="2017-05" db="EMBL/GenBank/DDBJ databases">
        <title>The Genome Sequence of Enterococcus faecium 2D5_DIV0622.</title>
        <authorList>
            <consortium name="The Broad Institute Genomics Platform"/>
            <consortium name="The Broad Institute Genomic Center for Infectious Diseases"/>
            <person name="Earl A."/>
            <person name="Manson A."/>
            <person name="Schwartman J."/>
            <person name="Gilmore M."/>
            <person name="Abouelleil A."/>
            <person name="Cao P."/>
            <person name="Chapman S."/>
            <person name="Cusick C."/>
            <person name="Shea T."/>
            <person name="Young S."/>
            <person name="Neafsey D."/>
            <person name="Nusbaum C."/>
            <person name="Birren B."/>
        </authorList>
    </citation>
    <scope>NUCLEOTIDE SEQUENCE [LARGE SCALE GENOMIC DNA]</scope>
    <source>
        <strain evidence="6 7">2D5_DIV0622</strain>
    </source>
</reference>
<dbReference type="InterPro" id="IPR036388">
    <property type="entry name" value="WH-like_DNA-bd_sf"/>
</dbReference>
<evidence type="ECO:0000313" key="6">
    <source>
        <dbReference type="EMBL" id="OUZ18522.1"/>
    </source>
</evidence>
<proteinExistence type="predicted"/>
<feature type="domain" description="HTH gntR-type" evidence="5">
    <location>
        <begin position="1"/>
        <end position="69"/>
    </location>
</feature>
<dbReference type="EMBL" id="NIBL01000001">
    <property type="protein sequence ID" value="OUZ18522.1"/>
    <property type="molecule type" value="Genomic_DNA"/>
</dbReference>
<dbReference type="SMART" id="SM00345">
    <property type="entry name" value="HTH_GNTR"/>
    <property type="match status" value="1"/>
</dbReference>
<sequence length="240" mass="28139">MPKYEEIANILRERILNGTYPVDSFLPHQTELVKEFNVSRMTIKKAVNILTVEGLVYSKQGMGTKILNSSFWDKDDDLYRFNQYQGLTSDFKNDERTLMSQVILFTVIFPSEEIAQRLAVDTQTPIYQIIRLRLVDNQPFVLEHTYMPCDLVPGLSREILQNSIYSYIQDELKINFAGSYRHITAEKPDEYDQKYLHCELTDPVLQVEQVVYLENGRPIEYSRSRNRYDARGYSLLDVKK</sequence>
<keyword evidence="1" id="KW-0678">Repressor</keyword>
<dbReference type="Proteomes" id="UP000196503">
    <property type="component" value="Unassembled WGS sequence"/>
</dbReference>
<keyword evidence="3" id="KW-0238">DNA-binding</keyword>
<dbReference type="FunFam" id="3.40.1410.10:FF:000008">
    <property type="entry name" value="Transcriptional regulator, GntR family"/>
    <property type="match status" value="1"/>
</dbReference>
<evidence type="ECO:0000259" key="5">
    <source>
        <dbReference type="PROSITE" id="PS50949"/>
    </source>
</evidence>
<dbReference type="Pfam" id="PF07702">
    <property type="entry name" value="UTRA"/>
    <property type="match status" value="1"/>
</dbReference>
<evidence type="ECO:0000256" key="4">
    <source>
        <dbReference type="ARBA" id="ARBA00023163"/>
    </source>
</evidence>
<dbReference type="GO" id="GO:0003677">
    <property type="term" value="F:DNA binding"/>
    <property type="evidence" value="ECO:0007669"/>
    <property type="project" value="UniProtKB-KW"/>
</dbReference>
<dbReference type="InterPro" id="IPR036390">
    <property type="entry name" value="WH_DNA-bd_sf"/>
</dbReference>
<dbReference type="Gene3D" id="1.10.10.10">
    <property type="entry name" value="Winged helix-like DNA-binding domain superfamily/Winged helix DNA-binding domain"/>
    <property type="match status" value="1"/>
</dbReference>
<evidence type="ECO:0000256" key="2">
    <source>
        <dbReference type="ARBA" id="ARBA00023015"/>
    </source>
</evidence>
<keyword evidence="2" id="KW-0805">Transcription regulation</keyword>
<name>A0A200I048_9ENTE</name>
<dbReference type="Pfam" id="PF00392">
    <property type="entry name" value="GntR"/>
    <property type="match status" value="1"/>
</dbReference>
<dbReference type="SUPFAM" id="SSF64288">
    <property type="entry name" value="Chorismate lyase-like"/>
    <property type="match status" value="1"/>
</dbReference>